<reference evidence="1 2" key="1">
    <citation type="submission" date="2016-12" db="EMBL/GenBank/DDBJ databases">
        <title>Genome sequencing and description of Paenibacillus sp. nov. from high altitude lake in the Indian Trans- Himalayas.</title>
        <authorList>
            <person name="Kiran S."/>
            <person name="Swarnkar M.K."/>
            <person name="Rana A."/>
            <person name="Tewari R."/>
            <person name="Gulati A."/>
        </authorList>
    </citation>
    <scope>NUCLEOTIDE SEQUENCE [LARGE SCALE GENOMIC DNA]</scope>
    <source>
        <strain evidence="1 2">IHBB 9951</strain>
    </source>
</reference>
<dbReference type="RefSeq" id="WP_077565687.1">
    <property type="nucleotide sequence ID" value="NZ_MRVI01000001.1"/>
</dbReference>
<evidence type="ECO:0000313" key="1">
    <source>
        <dbReference type="EMBL" id="OOC61135.1"/>
    </source>
</evidence>
<comment type="caution">
    <text evidence="1">The sequence shown here is derived from an EMBL/GenBank/DDBJ whole genome shotgun (WGS) entry which is preliminary data.</text>
</comment>
<dbReference type="EMBL" id="MRVI01000001">
    <property type="protein sequence ID" value="OOC61135.1"/>
    <property type="molecule type" value="Genomic_DNA"/>
</dbReference>
<organism evidence="1 2">
    <name type="scientific">Paenibacillus ihbetae</name>
    <dbReference type="NCBI Taxonomy" id="1870820"/>
    <lineage>
        <taxon>Bacteria</taxon>
        <taxon>Bacillati</taxon>
        <taxon>Bacillota</taxon>
        <taxon>Bacilli</taxon>
        <taxon>Bacillales</taxon>
        <taxon>Paenibacillaceae</taxon>
        <taxon>Paenibacillus</taxon>
    </lineage>
</organism>
<keyword evidence="2" id="KW-1185">Reference proteome</keyword>
<evidence type="ECO:0000313" key="2">
    <source>
        <dbReference type="Proteomes" id="UP000189059"/>
    </source>
</evidence>
<dbReference type="Proteomes" id="UP000189059">
    <property type="component" value="Unassembled WGS sequence"/>
</dbReference>
<sequence length="138" mass="14516">MPSRRKRPARSRSESAKRWVGHPVVVVLKDGSCYIGELNKVHGKEVTLSGFRVNDQAAARIARSGDRARISGLFSDLFGAGAFSGGSPAAEAAPGAAVEAENRGGPGPLGFIGDILPHIKLGVNVIQSIMPLLNMMKI</sequence>
<gene>
    <name evidence="1" type="ORF">BBD40_04035</name>
</gene>
<proteinExistence type="predicted"/>
<name>A0ABX3JUY2_9BACL</name>
<accession>A0ABX3JUY2</accession>
<protein>
    <submittedName>
        <fullName evidence="1">Uncharacterized protein</fullName>
    </submittedName>
</protein>